<keyword evidence="5" id="KW-0732">Signal</keyword>
<dbReference type="AlphaFoldDB" id="A0AB38VSE7"/>
<evidence type="ECO:0000313" key="7">
    <source>
        <dbReference type="EMBL" id="VEH04632.1"/>
    </source>
</evidence>
<dbReference type="PANTHER" id="PTHR18849">
    <property type="entry name" value="LEUCINE RICH REPEAT PROTEIN"/>
    <property type="match status" value="1"/>
</dbReference>
<evidence type="ECO:0000256" key="4">
    <source>
        <dbReference type="SAM" id="Phobius"/>
    </source>
</evidence>
<keyword evidence="4" id="KW-0472">Membrane</keyword>
<dbReference type="SUPFAM" id="SSF52058">
    <property type="entry name" value="L domain-like"/>
    <property type="match status" value="1"/>
</dbReference>
<evidence type="ECO:0000256" key="3">
    <source>
        <dbReference type="SAM" id="MobiDB-lite"/>
    </source>
</evidence>
<protein>
    <submittedName>
        <fullName evidence="7">Hypothetical membrane protein</fullName>
    </submittedName>
</protein>
<proteinExistence type="predicted"/>
<keyword evidence="1" id="KW-0433">Leucine-rich repeat</keyword>
<keyword evidence="2" id="KW-0677">Repeat</keyword>
<feature type="domain" description="Htaa" evidence="6">
    <location>
        <begin position="50"/>
        <end position="200"/>
    </location>
</feature>
<organism evidence="7 8">
    <name type="scientific">Corynebacterium kutscheri</name>
    <dbReference type="NCBI Taxonomy" id="35755"/>
    <lineage>
        <taxon>Bacteria</taxon>
        <taxon>Bacillati</taxon>
        <taxon>Actinomycetota</taxon>
        <taxon>Actinomycetes</taxon>
        <taxon>Mycobacteriales</taxon>
        <taxon>Corynebacteriaceae</taxon>
        <taxon>Corynebacterium</taxon>
    </lineage>
</organism>
<feature type="chain" id="PRO_5044329950" evidence="5">
    <location>
        <begin position="31"/>
        <end position="558"/>
    </location>
</feature>
<feature type="region of interest" description="Disordered" evidence="3">
    <location>
        <begin position="491"/>
        <end position="516"/>
    </location>
</feature>
<evidence type="ECO:0000256" key="5">
    <source>
        <dbReference type="SAM" id="SignalP"/>
    </source>
</evidence>
<reference evidence="7 8" key="1">
    <citation type="submission" date="2018-12" db="EMBL/GenBank/DDBJ databases">
        <authorList>
            <consortium name="Pathogen Informatics"/>
        </authorList>
    </citation>
    <scope>NUCLEOTIDE SEQUENCE [LARGE SCALE GENOMIC DNA]</scope>
    <source>
        <strain evidence="7 8">NCTC949</strain>
    </source>
</reference>
<sequence length="558" mass="62201">MRPPKFRTIAALTIALSISVGGLNVPNVHAQPVDIMEENHNVNYPITVTGGTLNWSFRESFRQYVGLHQETQKDGTYRVENSNNAIGWPLKNEQKIDAAKTGKIEFKGATHWTHHGGILDITMENPTLDLATGDLLIDGKNTGTMADDTPQDFKQTSVVQYDDIKLEMRDGLLVVSAFNGKHTEGSHTLFGFYRGEKADPFIAVLKVKDSHVEPGEPQFWRFYPGKVKNDGQPKKKLDHSQSDPADIVDPTLAKCIRYELDMQESETITISHVQSIGSLNCTGANRSSKDKITTLKGMEHATGLELLNIRGHRITDLTPLANSKKLQSIDVSANRLTSLQGLENKPQLNNIRATTNKITDVSALSQHKEMEYLYLDNNQLTNLNGLAESTEVENLHLAHNKLTDVSRLKSFLWLRDLDLSGNQLEDVATFTEHRALTTVNLEKNKISEFTKVDWAKKGLLQTLCIADNPISDEAELKKSLGDKLKDCPDVEVEVPEEDPPAAAPKDEPKADPQPKPMGNFAEKLKKFIPLILPIGAVYVVLFHLFAGVIQDFVRRFMP</sequence>
<dbReference type="Pfam" id="PF04213">
    <property type="entry name" value="HtaA"/>
    <property type="match status" value="1"/>
</dbReference>
<evidence type="ECO:0000259" key="6">
    <source>
        <dbReference type="Pfam" id="PF04213"/>
    </source>
</evidence>
<evidence type="ECO:0000313" key="8">
    <source>
        <dbReference type="Proteomes" id="UP000271380"/>
    </source>
</evidence>
<dbReference type="Proteomes" id="UP000271380">
    <property type="component" value="Chromosome"/>
</dbReference>
<keyword evidence="4" id="KW-1133">Transmembrane helix</keyword>
<dbReference type="PANTHER" id="PTHR18849:SF0">
    <property type="entry name" value="CILIA- AND FLAGELLA-ASSOCIATED PROTEIN 410-RELATED"/>
    <property type="match status" value="1"/>
</dbReference>
<evidence type="ECO:0000256" key="1">
    <source>
        <dbReference type="ARBA" id="ARBA00022614"/>
    </source>
</evidence>
<accession>A0AB38VSE7</accession>
<feature type="transmembrane region" description="Helical" evidence="4">
    <location>
        <begin position="527"/>
        <end position="549"/>
    </location>
</feature>
<gene>
    <name evidence="7" type="primary">inlA</name>
    <name evidence="7" type="ORF">NCTC949_00194</name>
</gene>
<keyword evidence="4" id="KW-0812">Transmembrane</keyword>
<dbReference type="Gene3D" id="3.80.10.10">
    <property type="entry name" value="Ribonuclease Inhibitor"/>
    <property type="match status" value="1"/>
</dbReference>
<dbReference type="EMBL" id="LR134377">
    <property type="protein sequence ID" value="VEH04632.1"/>
    <property type="molecule type" value="Genomic_DNA"/>
</dbReference>
<dbReference type="InterPro" id="IPR025875">
    <property type="entry name" value="Leu-rich_rpt_4"/>
</dbReference>
<dbReference type="InterPro" id="IPR032675">
    <property type="entry name" value="LRR_dom_sf"/>
</dbReference>
<dbReference type="SMART" id="SM00365">
    <property type="entry name" value="LRR_SD22"/>
    <property type="match status" value="4"/>
</dbReference>
<name>A0AB38VSE7_9CORY</name>
<dbReference type="InterPro" id="IPR007331">
    <property type="entry name" value="Htaa"/>
</dbReference>
<dbReference type="PROSITE" id="PS51450">
    <property type="entry name" value="LRR"/>
    <property type="match status" value="3"/>
</dbReference>
<feature type="signal peptide" evidence="5">
    <location>
        <begin position="1"/>
        <end position="30"/>
    </location>
</feature>
<dbReference type="Pfam" id="PF12799">
    <property type="entry name" value="LRR_4"/>
    <property type="match status" value="1"/>
</dbReference>
<dbReference type="RefSeq" id="WP_126316295.1">
    <property type="nucleotide sequence ID" value="NZ_JBHOLU010000002.1"/>
</dbReference>
<dbReference type="InterPro" id="IPR001611">
    <property type="entry name" value="Leu-rich_rpt"/>
</dbReference>
<evidence type="ECO:0000256" key="2">
    <source>
        <dbReference type="ARBA" id="ARBA00022737"/>
    </source>
</evidence>